<feature type="domain" description="Aminoacyl-transfer RNA synthetases class-II family profile" evidence="18">
    <location>
        <begin position="131"/>
        <end position="400"/>
    </location>
</feature>
<dbReference type="Proteomes" id="UP000177408">
    <property type="component" value="Unassembled WGS sequence"/>
</dbReference>
<comment type="caution">
    <text evidence="19">The sequence shown here is derived from an EMBL/GenBank/DDBJ whole genome shotgun (WGS) entry which is preliminary data.</text>
</comment>
<sequence>MLDINKIREEKEEVEKALLKRMAAKDLDLDAIIALDDTRRELLQQAEALKAERNKFSKTKPDEQTIAKMREIGDQIAKLDNQASQTEAELKEKISELPNIPADDILAGGKENNKVIKTFGEKPAFKFKLKDHYELATELDIIDYERGVKIAGNGFWVYKGAGALLEWALLCYFVEFHRKNKYTFMIPPFLLTEQSAYTSGHLPKFRDDLFWTQDGLCLNATSEMMLGNFHRDEILDGQKLPFKYCAYSACFRREAGSYRKEERGMIRGHQFNKIEMFHYARPEQSPASFLELVKNAEKLVEGLGLHYQSVLLAAGDASAGMAKTVDVEVWLPSMNTYKEVSSVSNATDYQARRGQVRFKNPRTGKNEFVHTLNASGLATSRLLPAILEQCQNKDGSVAVPKVLQKYCGLKKIEKNK</sequence>
<feature type="binding site" evidence="15">
    <location>
        <position position="221"/>
    </location>
    <ligand>
        <name>L-serine</name>
        <dbReference type="ChEBI" id="CHEBI:33384"/>
    </ligand>
</feature>
<evidence type="ECO:0000256" key="6">
    <source>
        <dbReference type="ARBA" id="ARBA00022598"/>
    </source>
</evidence>
<dbReference type="SUPFAM" id="SSF46589">
    <property type="entry name" value="tRNA-binding arm"/>
    <property type="match status" value="1"/>
</dbReference>
<dbReference type="GO" id="GO:0005737">
    <property type="term" value="C:cytoplasm"/>
    <property type="evidence" value="ECO:0007669"/>
    <property type="project" value="UniProtKB-SubCell"/>
</dbReference>
<keyword evidence="17" id="KW-0175">Coiled coil</keyword>
<feature type="coiled-coil region" evidence="17">
    <location>
        <begin position="7"/>
        <end position="96"/>
    </location>
</feature>
<evidence type="ECO:0000256" key="7">
    <source>
        <dbReference type="ARBA" id="ARBA00022741"/>
    </source>
</evidence>
<keyword evidence="6 19" id="KW-0436">Ligase</keyword>
<dbReference type="Pfam" id="PF02403">
    <property type="entry name" value="Seryl_tRNA_N"/>
    <property type="match status" value="1"/>
</dbReference>
<dbReference type="SUPFAM" id="SSF55681">
    <property type="entry name" value="Class II aaRS and biotin synthetases"/>
    <property type="match status" value="1"/>
</dbReference>
<evidence type="ECO:0000256" key="1">
    <source>
        <dbReference type="ARBA" id="ARBA00004496"/>
    </source>
</evidence>
<evidence type="ECO:0000256" key="12">
    <source>
        <dbReference type="ARBA" id="ARBA00047929"/>
    </source>
</evidence>
<reference evidence="19 20" key="1">
    <citation type="journal article" date="2016" name="Nat. Commun.">
        <title>Thousands of microbial genomes shed light on interconnected biogeochemical processes in an aquifer system.</title>
        <authorList>
            <person name="Anantharaman K."/>
            <person name="Brown C.T."/>
            <person name="Hug L.A."/>
            <person name="Sharon I."/>
            <person name="Castelle C.J."/>
            <person name="Probst A.J."/>
            <person name="Thomas B.C."/>
            <person name="Singh A."/>
            <person name="Wilkins M.J."/>
            <person name="Karaoz U."/>
            <person name="Brodie E.L."/>
            <person name="Williams K.H."/>
            <person name="Hubbard S.S."/>
            <person name="Banfield J.F."/>
        </authorList>
    </citation>
    <scope>NUCLEOTIDE SEQUENCE [LARGE SCALE GENOMIC DNA]</scope>
</reference>
<comment type="catalytic activity">
    <reaction evidence="13">
        <text>tRNA(Ser) + L-serine + ATP = L-seryl-tRNA(Ser) + AMP + diphosphate + H(+)</text>
        <dbReference type="Rhea" id="RHEA:12292"/>
        <dbReference type="Rhea" id="RHEA-COMP:9669"/>
        <dbReference type="Rhea" id="RHEA-COMP:9703"/>
        <dbReference type="ChEBI" id="CHEBI:15378"/>
        <dbReference type="ChEBI" id="CHEBI:30616"/>
        <dbReference type="ChEBI" id="CHEBI:33019"/>
        <dbReference type="ChEBI" id="CHEBI:33384"/>
        <dbReference type="ChEBI" id="CHEBI:78442"/>
        <dbReference type="ChEBI" id="CHEBI:78533"/>
        <dbReference type="ChEBI" id="CHEBI:456215"/>
        <dbReference type="EC" id="6.1.1.11"/>
    </reaction>
</comment>
<proteinExistence type="inferred from homology"/>
<dbReference type="Gene3D" id="1.10.287.40">
    <property type="entry name" value="Serine-tRNA synthetase, tRNA binding domain"/>
    <property type="match status" value="1"/>
</dbReference>
<evidence type="ECO:0000259" key="18">
    <source>
        <dbReference type="PROSITE" id="PS50862"/>
    </source>
</evidence>
<dbReference type="PANTHER" id="PTHR43697">
    <property type="entry name" value="SERYL-TRNA SYNTHETASE"/>
    <property type="match status" value="1"/>
</dbReference>
<dbReference type="NCBIfam" id="TIGR00414">
    <property type="entry name" value="serS"/>
    <property type="match status" value="1"/>
</dbReference>
<comment type="subcellular location">
    <subcellularLocation>
        <location evidence="1">Cytoplasm</location>
    </subcellularLocation>
</comment>
<dbReference type="InterPro" id="IPR010978">
    <property type="entry name" value="tRNA-bd_arm"/>
</dbReference>
<dbReference type="InterPro" id="IPR015866">
    <property type="entry name" value="Ser-tRNA-synth_1_N"/>
</dbReference>
<gene>
    <name evidence="19" type="ORF">A3H67_03145</name>
</gene>
<evidence type="ECO:0000256" key="9">
    <source>
        <dbReference type="ARBA" id="ARBA00022917"/>
    </source>
</evidence>
<dbReference type="GO" id="GO:0006434">
    <property type="term" value="P:seryl-tRNA aminoacylation"/>
    <property type="evidence" value="ECO:0007669"/>
    <property type="project" value="UniProtKB-UniRule"/>
</dbReference>
<feature type="binding site" evidence="16">
    <location>
        <begin position="339"/>
        <end position="342"/>
    </location>
    <ligand>
        <name>ATP</name>
        <dbReference type="ChEBI" id="CHEBI:30616"/>
    </ligand>
</feature>
<dbReference type="InterPro" id="IPR006195">
    <property type="entry name" value="aa-tRNA-synth_II"/>
</dbReference>
<dbReference type="Pfam" id="PF00587">
    <property type="entry name" value="tRNA-synt_2b"/>
    <property type="match status" value="1"/>
</dbReference>
<evidence type="ECO:0000313" key="19">
    <source>
        <dbReference type="EMBL" id="OGY56806.1"/>
    </source>
</evidence>
<organism evidence="19 20">
    <name type="scientific">Candidatus Buchananbacteria bacterium RIFCSPLOWO2_02_FULL_46_11b</name>
    <dbReference type="NCBI Taxonomy" id="1797548"/>
    <lineage>
        <taxon>Bacteria</taxon>
        <taxon>Candidatus Buchananiibacteriota</taxon>
    </lineage>
</organism>
<evidence type="ECO:0000256" key="15">
    <source>
        <dbReference type="PIRSR" id="PIRSR001529-1"/>
    </source>
</evidence>
<evidence type="ECO:0000256" key="10">
    <source>
        <dbReference type="ARBA" id="ARBA00023146"/>
    </source>
</evidence>
<dbReference type="GO" id="GO:0004828">
    <property type="term" value="F:serine-tRNA ligase activity"/>
    <property type="evidence" value="ECO:0007669"/>
    <property type="project" value="UniProtKB-UniRule"/>
</dbReference>
<feature type="binding site" evidence="16">
    <location>
        <begin position="252"/>
        <end position="254"/>
    </location>
    <ligand>
        <name>ATP</name>
        <dbReference type="ChEBI" id="CHEBI:30616"/>
    </ligand>
</feature>
<keyword evidence="9" id="KW-0648">Protein biosynthesis</keyword>
<accession>A0A1G1YYE6</accession>
<feature type="binding site" evidence="15">
    <location>
        <position position="252"/>
    </location>
    <ligand>
        <name>L-serine</name>
        <dbReference type="ChEBI" id="CHEBI:33384"/>
    </ligand>
</feature>
<evidence type="ECO:0000256" key="17">
    <source>
        <dbReference type="SAM" id="Coils"/>
    </source>
</evidence>
<dbReference type="InterPro" id="IPR002317">
    <property type="entry name" value="Ser-tRNA-ligase_type_1"/>
</dbReference>
<evidence type="ECO:0000256" key="5">
    <source>
        <dbReference type="ARBA" id="ARBA00022490"/>
    </source>
</evidence>
<dbReference type="EMBL" id="MHIR01000049">
    <property type="protein sequence ID" value="OGY56806.1"/>
    <property type="molecule type" value="Genomic_DNA"/>
</dbReference>
<dbReference type="PROSITE" id="PS50862">
    <property type="entry name" value="AA_TRNA_LIGASE_II"/>
    <property type="match status" value="1"/>
</dbReference>
<evidence type="ECO:0000256" key="2">
    <source>
        <dbReference type="ARBA" id="ARBA00005045"/>
    </source>
</evidence>
<dbReference type="CDD" id="cd00770">
    <property type="entry name" value="SerRS_core"/>
    <property type="match status" value="1"/>
</dbReference>
<protein>
    <recommendedName>
        <fullName evidence="11 14">Serine--tRNA ligase</fullName>
        <ecNumber evidence="4 14">6.1.1.11</ecNumber>
    </recommendedName>
</protein>
<keyword evidence="7" id="KW-0547">Nucleotide-binding</keyword>
<dbReference type="InterPro" id="IPR002314">
    <property type="entry name" value="aa-tRNA-synt_IIb"/>
</dbReference>
<dbReference type="EC" id="6.1.1.11" evidence="4 14"/>
<evidence type="ECO:0000256" key="11">
    <source>
        <dbReference type="ARBA" id="ARBA00039158"/>
    </source>
</evidence>
<dbReference type="PIRSF" id="PIRSF001529">
    <property type="entry name" value="Ser-tRNA-synth_IIa"/>
    <property type="match status" value="1"/>
</dbReference>
<dbReference type="GO" id="GO:0005524">
    <property type="term" value="F:ATP binding"/>
    <property type="evidence" value="ECO:0007669"/>
    <property type="project" value="UniProtKB-KW"/>
</dbReference>
<comment type="catalytic activity">
    <reaction evidence="12">
        <text>tRNA(Sec) + L-serine + ATP = L-seryl-tRNA(Sec) + AMP + diphosphate + H(+)</text>
        <dbReference type="Rhea" id="RHEA:42580"/>
        <dbReference type="Rhea" id="RHEA-COMP:9742"/>
        <dbReference type="Rhea" id="RHEA-COMP:10128"/>
        <dbReference type="ChEBI" id="CHEBI:15378"/>
        <dbReference type="ChEBI" id="CHEBI:30616"/>
        <dbReference type="ChEBI" id="CHEBI:33019"/>
        <dbReference type="ChEBI" id="CHEBI:33384"/>
        <dbReference type="ChEBI" id="CHEBI:78442"/>
        <dbReference type="ChEBI" id="CHEBI:78533"/>
        <dbReference type="ChEBI" id="CHEBI:456215"/>
        <dbReference type="EC" id="6.1.1.11"/>
    </reaction>
</comment>
<evidence type="ECO:0000256" key="4">
    <source>
        <dbReference type="ARBA" id="ARBA00012840"/>
    </source>
</evidence>
<evidence type="ECO:0000313" key="20">
    <source>
        <dbReference type="Proteomes" id="UP000177408"/>
    </source>
</evidence>
<dbReference type="Gene3D" id="3.30.930.10">
    <property type="entry name" value="Bira Bifunctional Protein, Domain 2"/>
    <property type="match status" value="1"/>
</dbReference>
<evidence type="ECO:0000256" key="3">
    <source>
        <dbReference type="ARBA" id="ARBA00010728"/>
    </source>
</evidence>
<evidence type="ECO:0000256" key="14">
    <source>
        <dbReference type="NCBIfam" id="TIGR00414"/>
    </source>
</evidence>
<evidence type="ECO:0000256" key="16">
    <source>
        <dbReference type="PIRSR" id="PIRSR001529-2"/>
    </source>
</evidence>
<dbReference type="PRINTS" id="PR00981">
    <property type="entry name" value="TRNASYNTHSER"/>
</dbReference>
<dbReference type="PANTHER" id="PTHR43697:SF1">
    <property type="entry name" value="SERINE--TRNA LIGASE"/>
    <property type="match status" value="1"/>
</dbReference>
<feature type="binding site" evidence="15">
    <location>
        <position position="275"/>
    </location>
    <ligand>
        <name>L-serine</name>
        <dbReference type="ChEBI" id="CHEBI:33384"/>
    </ligand>
</feature>
<dbReference type="InterPro" id="IPR045864">
    <property type="entry name" value="aa-tRNA-synth_II/BPL/LPL"/>
</dbReference>
<feature type="binding site" evidence="15">
    <location>
        <position position="373"/>
    </location>
    <ligand>
        <name>L-serine</name>
        <dbReference type="ChEBI" id="CHEBI:33384"/>
    </ligand>
</feature>
<dbReference type="InterPro" id="IPR033729">
    <property type="entry name" value="SerRS_core"/>
</dbReference>
<evidence type="ECO:0000256" key="8">
    <source>
        <dbReference type="ARBA" id="ARBA00022840"/>
    </source>
</evidence>
<keyword evidence="10" id="KW-0030">Aminoacyl-tRNA synthetase</keyword>
<evidence type="ECO:0000256" key="13">
    <source>
        <dbReference type="ARBA" id="ARBA00048823"/>
    </source>
</evidence>
<keyword evidence="5" id="KW-0963">Cytoplasm</keyword>
<keyword evidence="8 16" id="KW-0067">ATP-binding</keyword>
<dbReference type="InterPro" id="IPR042103">
    <property type="entry name" value="SerRS_1_N_sf"/>
</dbReference>
<name>A0A1G1YYE6_9BACT</name>
<comment type="pathway">
    <text evidence="2">Aminoacyl-tRNA biosynthesis; selenocysteinyl-tRNA(Sec) biosynthesis; L-seryl-tRNA(Sec) from L-serine and tRNA(Sec): step 1/1.</text>
</comment>
<dbReference type="AlphaFoldDB" id="A0A1G1YYE6"/>
<comment type="similarity">
    <text evidence="3">Belongs to the class-II aminoacyl-tRNA synthetase family. Type-1 seryl-tRNA synthetase subfamily.</text>
</comment>